<dbReference type="NCBIfam" id="TIGR00521">
    <property type="entry name" value="coaBC_dfp"/>
    <property type="match status" value="1"/>
</dbReference>
<dbReference type="GO" id="GO:0071513">
    <property type="term" value="C:phosphopantothenoylcysteine decarboxylase complex"/>
    <property type="evidence" value="ECO:0007669"/>
    <property type="project" value="TreeGrafter"/>
</dbReference>
<keyword evidence="8" id="KW-1185">Reference proteome</keyword>
<evidence type="ECO:0000256" key="1">
    <source>
        <dbReference type="ARBA" id="ARBA00022793"/>
    </source>
</evidence>
<feature type="binding site" evidence="3">
    <location>
        <position position="291"/>
    </location>
    <ligand>
        <name>CTP</name>
        <dbReference type="ChEBI" id="CHEBI:37563"/>
    </ligand>
</feature>
<dbReference type="SUPFAM" id="SSF52507">
    <property type="entry name" value="Homo-oligomeric flavin-containing Cys decarboxylases, HFCD"/>
    <property type="match status" value="1"/>
</dbReference>
<keyword evidence="3 4" id="KW-0436">Ligase</keyword>
<feature type="region of interest" description="Phosphopantothenate--cysteine ligase" evidence="3">
    <location>
        <begin position="194"/>
        <end position="405"/>
    </location>
</feature>
<comment type="similarity">
    <text evidence="3 4">In the C-terminal section; belongs to the PPC synthetase family.</text>
</comment>
<comment type="catalytic activity">
    <reaction evidence="3 4">
        <text>N-[(R)-4-phosphopantothenoyl]-L-cysteine + H(+) = (R)-4'-phosphopantetheine + CO2</text>
        <dbReference type="Rhea" id="RHEA:16793"/>
        <dbReference type="ChEBI" id="CHEBI:15378"/>
        <dbReference type="ChEBI" id="CHEBI:16526"/>
        <dbReference type="ChEBI" id="CHEBI:59458"/>
        <dbReference type="ChEBI" id="CHEBI:61723"/>
        <dbReference type="EC" id="4.1.1.36"/>
    </reaction>
</comment>
<keyword evidence="3 4" id="KW-0285">Flavoprotein</keyword>
<feature type="binding site" evidence="3">
    <location>
        <position position="342"/>
    </location>
    <ligand>
        <name>CTP</name>
        <dbReference type="ChEBI" id="CHEBI:37563"/>
    </ligand>
</feature>
<dbReference type="AlphaFoldDB" id="A0AA35Y2W0"/>
<evidence type="ECO:0000313" key="8">
    <source>
        <dbReference type="Proteomes" id="UP001176960"/>
    </source>
</evidence>
<evidence type="ECO:0000259" key="5">
    <source>
        <dbReference type="Pfam" id="PF02441"/>
    </source>
</evidence>
<comment type="caution">
    <text evidence="7">The sequence shown here is derived from an EMBL/GenBank/DDBJ whole genome shotgun (WGS) entry which is preliminary data.</text>
</comment>
<sequence>MSARRVLLIVGGGIAAYKSLELVRYLRVRNVAVTPVMTRSACEFITPLSLQTLAGEAVHTDLFSPTLESEIGHIALSRSADLVVVCPATANLMARMRMGIADDLATTLLLATTTPVLIAPAMNVRMWEHPATRDNHAVLLSRGVEFVGPVEGSMACGEHGVGRLEDADVIAERILAKLDDIAAGGSGPLSGRRALVTAGPTYEPIDPVRFIGNHSSGKQGFAVASALAMLGAEVTLVSGPVSLPTPPHVRRIDVGTAQEMLSACESLLPVDIAVCVAAVSDWRVDHVATDKLKKTAGVLPALSLVENPDILATLSATGPRRPALVVGFAAETHDMIRHAVEKFARKGCDWLLANSVGGGSGTFGGDRNTVTLLTGSMTEAWAEMSKIQVAQNLASRIALHFRDRA</sequence>
<proteinExistence type="inferred from homology"/>
<dbReference type="HAMAP" id="MF_02225">
    <property type="entry name" value="CoaBC"/>
    <property type="match status" value="1"/>
</dbReference>
<comment type="cofactor">
    <cofactor evidence="3">
        <name>Mg(2+)</name>
        <dbReference type="ChEBI" id="CHEBI:18420"/>
    </cofactor>
</comment>
<evidence type="ECO:0000256" key="2">
    <source>
        <dbReference type="ARBA" id="ARBA00023239"/>
    </source>
</evidence>
<keyword evidence="3" id="KW-0460">Magnesium</keyword>
<keyword evidence="2 3" id="KW-0456">Lyase</keyword>
<dbReference type="InterPro" id="IPR036551">
    <property type="entry name" value="Flavin_trans-like"/>
</dbReference>
<dbReference type="PANTHER" id="PTHR14359">
    <property type="entry name" value="HOMO-OLIGOMERIC FLAVIN CONTAINING CYS DECARBOXYLASE FAMILY"/>
    <property type="match status" value="1"/>
</dbReference>
<evidence type="ECO:0000256" key="4">
    <source>
        <dbReference type="RuleBase" id="RU364078"/>
    </source>
</evidence>
<keyword evidence="1 3" id="KW-0210">Decarboxylase</keyword>
<dbReference type="Gene3D" id="3.40.50.1950">
    <property type="entry name" value="Flavin prenyltransferase-like"/>
    <property type="match status" value="1"/>
</dbReference>
<dbReference type="Pfam" id="PF04127">
    <property type="entry name" value="DFP"/>
    <property type="match status" value="1"/>
</dbReference>
<evidence type="ECO:0000256" key="3">
    <source>
        <dbReference type="HAMAP-Rule" id="MF_02225"/>
    </source>
</evidence>
<comment type="function">
    <text evidence="3">Catalyzes two sequential steps in the biosynthesis of coenzyme A. In the first step cysteine is conjugated to 4'-phosphopantothenate to form 4-phosphopantothenoylcysteine. In the second step the latter compound is decarboxylated to form 4'-phosphopantotheine.</text>
</comment>
<dbReference type="GO" id="GO:0004632">
    <property type="term" value="F:phosphopantothenate--cysteine ligase activity"/>
    <property type="evidence" value="ECO:0007669"/>
    <property type="project" value="UniProtKB-UniRule"/>
</dbReference>
<name>A0AA35Y2W0_9PROT</name>
<dbReference type="Gene3D" id="3.40.50.10300">
    <property type="entry name" value="CoaB-like"/>
    <property type="match status" value="1"/>
</dbReference>
<dbReference type="GO" id="GO:0004633">
    <property type="term" value="F:phosphopantothenoylcysteine decarboxylase activity"/>
    <property type="evidence" value="ECO:0007669"/>
    <property type="project" value="UniProtKB-UniRule"/>
</dbReference>
<accession>A0AA35Y2W0</accession>
<reference evidence="7" key="1">
    <citation type="submission" date="2023-03" db="EMBL/GenBank/DDBJ databases">
        <authorList>
            <person name="Cleenwerck I."/>
        </authorList>
    </citation>
    <scope>NUCLEOTIDE SEQUENCE</scope>
    <source>
        <strain evidence="7">LMG 32879</strain>
    </source>
</reference>
<dbReference type="GO" id="GO:0046872">
    <property type="term" value="F:metal ion binding"/>
    <property type="evidence" value="ECO:0007669"/>
    <property type="project" value="UniProtKB-KW"/>
</dbReference>
<dbReference type="EC" id="4.1.1.36" evidence="3"/>
<comment type="similarity">
    <text evidence="3 4">In the N-terminal section; belongs to the HFCD (homo-oligomeric flavin containing Cys decarboxylase) superfamily.</text>
</comment>
<evidence type="ECO:0000313" key="7">
    <source>
        <dbReference type="EMBL" id="CAI9119645.1"/>
    </source>
</evidence>
<feature type="domain" description="DNA/pantothenate metabolism flavoprotein C-terminal" evidence="6">
    <location>
        <begin position="189"/>
        <end position="398"/>
    </location>
</feature>
<dbReference type="InterPro" id="IPR007085">
    <property type="entry name" value="DNA/pantothenate-metab_flavo_C"/>
</dbReference>
<keyword evidence="3" id="KW-0511">Multifunctional enzyme</keyword>
<dbReference type="Proteomes" id="UP001176960">
    <property type="component" value="Unassembled WGS sequence"/>
</dbReference>
<dbReference type="InterPro" id="IPR005252">
    <property type="entry name" value="CoaBC"/>
</dbReference>
<comment type="pathway">
    <text evidence="3 4">Cofactor biosynthesis; coenzyme A biosynthesis; CoA from (R)-pantothenate: step 2/5.</text>
</comment>
<keyword evidence="3 4" id="KW-0288">FMN</keyword>
<dbReference type="PANTHER" id="PTHR14359:SF6">
    <property type="entry name" value="PHOSPHOPANTOTHENOYLCYSTEINE DECARBOXYLASE"/>
    <property type="match status" value="1"/>
</dbReference>
<feature type="binding site" evidence="3">
    <location>
        <begin position="308"/>
        <end position="311"/>
    </location>
    <ligand>
        <name>CTP</name>
        <dbReference type="ChEBI" id="CHEBI:37563"/>
    </ligand>
</feature>
<organism evidence="7 8">
    <name type="scientific">Brytella acorum</name>
    <dbReference type="NCBI Taxonomy" id="2959299"/>
    <lineage>
        <taxon>Bacteria</taxon>
        <taxon>Pseudomonadati</taxon>
        <taxon>Pseudomonadota</taxon>
        <taxon>Alphaproteobacteria</taxon>
        <taxon>Acetobacterales</taxon>
        <taxon>Acetobacteraceae</taxon>
        <taxon>Brytella</taxon>
    </lineage>
</organism>
<comment type="cofactor">
    <cofactor evidence="3">
        <name>FMN</name>
        <dbReference type="ChEBI" id="CHEBI:58210"/>
    </cofactor>
    <text evidence="3">Binds 1 FMN per subunit.</text>
</comment>
<dbReference type="Pfam" id="PF02441">
    <property type="entry name" value="Flavoprotein"/>
    <property type="match status" value="1"/>
</dbReference>
<evidence type="ECO:0000259" key="6">
    <source>
        <dbReference type="Pfam" id="PF04127"/>
    </source>
</evidence>
<dbReference type="SUPFAM" id="SSF102645">
    <property type="entry name" value="CoaB-like"/>
    <property type="match status" value="1"/>
</dbReference>
<keyword evidence="3" id="KW-0479">Metal-binding</keyword>
<dbReference type="GO" id="GO:0015941">
    <property type="term" value="P:pantothenate catabolic process"/>
    <property type="evidence" value="ECO:0007669"/>
    <property type="project" value="InterPro"/>
</dbReference>
<feature type="region of interest" description="Phosphopantothenoylcysteine decarboxylase" evidence="3">
    <location>
        <begin position="1"/>
        <end position="193"/>
    </location>
</feature>
<dbReference type="InterPro" id="IPR003382">
    <property type="entry name" value="Flavoprotein"/>
</dbReference>
<dbReference type="InterPro" id="IPR035929">
    <property type="entry name" value="CoaB-like_sf"/>
</dbReference>
<protein>
    <recommendedName>
        <fullName evidence="3">Coenzyme A biosynthesis bifunctional protein CoaBC</fullName>
    </recommendedName>
    <alternativeName>
        <fullName evidence="3">DNA/pantothenate metabolism flavoprotein</fullName>
    </alternativeName>
    <alternativeName>
        <fullName evidence="3">Phosphopantothenoylcysteine synthetase/decarboxylase</fullName>
        <shortName evidence="3">PPCS-PPCDC</shortName>
    </alternativeName>
    <domain>
        <recommendedName>
            <fullName evidence="3">Phosphopantothenoylcysteine decarboxylase</fullName>
            <shortName evidence="3">PPC decarboxylase</shortName>
            <shortName evidence="3">PPC-DC</shortName>
            <ecNumber evidence="3">4.1.1.36</ecNumber>
        </recommendedName>
        <alternativeName>
            <fullName evidence="3">CoaC</fullName>
        </alternativeName>
    </domain>
    <domain>
        <recommendedName>
            <fullName evidence="3">Phosphopantothenate--cysteine ligase</fullName>
            <ecNumber evidence="3">6.3.2.5</ecNumber>
        </recommendedName>
        <alternativeName>
            <fullName evidence="3">CoaB</fullName>
        </alternativeName>
        <alternativeName>
            <fullName evidence="3">Phosphopantothenoylcysteine synthetase</fullName>
            <shortName evidence="3">PPC synthetase</shortName>
            <shortName evidence="3">PPC-S</shortName>
        </alternativeName>
    </domain>
</protein>
<dbReference type="EC" id="6.3.2.5" evidence="3"/>
<feature type="active site" description="Proton donor" evidence="3">
    <location>
        <position position="156"/>
    </location>
</feature>
<feature type="binding site" evidence="3">
    <location>
        <position position="328"/>
    </location>
    <ligand>
        <name>CTP</name>
        <dbReference type="ChEBI" id="CHEBI:37563"/>
    </ligand>
</feature>
<feature type="domain" description="Flavoprotein" evidence="5">
    <location>
        <begin position="5"/>
        <end position="177"/>
    </location>
</feature>
<dbReference type="GO" id="GO:0015937">
    <property type="term" value="P:coenzyme A biosynthetic process"/>
    <property type="evidence" value="ECO:0007669"/>
    <property type="project" value="UniProtKB-UniRule"/>
</dbReference>
<dbReference type="GO" id="GO:0010181">
    <property type="term" value="F:FMN binding"/>
    <property type="evidence" value="ECO:0007669"/>
    <property type="project" value="UniProtKB-UniRule"/>
</dbReference>
<gene>
    <name evidence="3 7" type="primary">coaBC</name>
    <name evidence="7" type="ORF">LMG32879_000465</name>
</gene>
<comment type="caution">
    <text evidence="3">Lacks conserved residue(s) required for the propagation of feature annotation.</text>
</comment>
<comment type="pathway">
    <text evidence="3 4">Cofactor biosynthesis; coenzyme A biosynthesis; CoA from (R)-pantothenate: step 3/5.</text>
</comment>
<comment type="function">
    <text evidence="4">Catalyzes two steps in the biosynthesis of coenzyme A. In the first step cysteine is conjugated to 4'-phosphopantothenate to form 4-phosphopantothenoylcysteine, in the latter compound is decarboxylated to form 4'-phosphopantotheine.</text>
</comment>
<feature type="binding site" evidence="3">
    <location>
        <position position="281"/>
    </location>
    <ligand>
        <name>CTP</name>
        <dbReference type="ChEBI" id="CHEBI:37563"/>
    </ligand>
</feature>
<comment type="catalytic activity">
    <reaction evidence="3 4">
        <text>(R)-4'-phosphopantothenate + L-cysteine + CTP = N-[(R)-4-phosphopantothenoyl]-L-cysteine + CMP + diphosphate + H(+)</text>
        <dbReference type="Rhea" id="RHEA:19397"/>
        <dbReference type="ChEBI" id="CHEBI:10986"/>
        <dbReference type="ChEBI" id="CHEBI:15378"/>
        <dbReference type="ChEBI" id="CHEBI:33019"/>
        <dbReference type="ChEBI" id="CHEBI:35235"/>
        <dbReference type="ChEBI" id="CHEBI:37563"/>
        <dbReference type="ChEBI" id="CHEBI:59458"/>
        <dbReference type="ChEBI" id="CHEBI:60377"/>
        <dbReference type="EC" id="6.3.2.5"/>
    </reaction>
</comment>
<feature type="binding site" evidence="3">
    <location>
        <position position="346"/>
    </location>
    <ligand>
        <name>CTP</name>
        <dbReference type="ChEBI" id="CHEBI:37563"/>
    </ligand>
</feature>
<dbReference type="EMBL" id="CATKSH010000002">
    <property type="protein sequence ID" value="CAI9119645.1"/>
    <property type="molecule type" value="Genomic_DNA"/>
</dbReference>
<dbReference type="RefSeq" id="WP_289841653.1">
    <property type="nucleotide sequence ID" value="NZ_CATKSH010000002.1"/>
</dbReference>